<dbReference type="EMBL" id="BAABCW010000002">
    <property type="protein sequence ID" value="GAA4111488.1"/>
    <property type="molecule type" value="Genomic_DNA"/>
</dbReference>
<keyword evidence="2" id="KW-1185">Reference proteome</keyword>
<accession>A0ABP7XCU6</accession>
<proteinExistence type="predicted"/>
<evidence type="ECO:0000313" key="2">
    <source>
        <dbReference type="Proteomes" id="UP001500459"/>
    </source>
</evidence>
<name>A0ABP7XCU6_9FLAO</name>
<reference evidence="2" key="1">
    <citation type="journal article" date="2019" name="Int. J. Syst. Evol. Microbiol.">
        <title>The Global Catalogue of Microorganisms (GCM) 10K type strain sequencing project: providing services to taxonomists for standard genome sequencing and annotation.</title>
        <authorList>
            <consortium name="The Broad Institute Genomics Platform"/>
            <consortium name="The Broad Institute Genome Sequencing Center for Infectious Disease"/>
            <person name="Wu L."/>
            <person name="Ma J."/>
        </authorList>
    </citation>
    <scope>NUCLEOTIDE SEQUENCE [LARGE SCALE GENOMIC DNA]</scope>
    <source>
        <strain evidence="2">JCM 17106</strain>
    </source>
</reference>
<organism evidence="1 2">
    <name type="scientific">Aquimarina addita</name>
    <dbReference type="NCBI Taxonomy" id="870485"/>
    <lineage>
        <taxon>Bacteria</taxon>
        <taxon>Pseudomonadati</taxon>
        <taxon>Bacteroidota</taxon>
        <taxon>Flavobacteriia</taxon>
        <taxon>Flavobacteriales</taxon>
        <taxon>Flavobacteriaceae</taxon>
        <taxon>Aquimarina</taxon>
    </lineage>
</organism>
<gene>
    <name evidence="1" type="ORF">GCM10022393_09230</name>
</gene>
<protein>
    <submittedName>
        <fullName evidence="1">Uncharacterized protein</fullName>
    </submittedName>
</protein>
<evidence type="ECO:0000313" key="1">
    <source>
        <dbReference type="EMBL" id="GAA4111488.1"/>
    </source>
</evidence>
<sequence length="56" mass="6632">MYAKGGKFVKHRYINCNKISKNKLYSKLNSRICKKEHASNFMVYVIYFINSVLLNI</sequence>
<dbReference type="Proteomes" id="UP001500459">
    <property type="component" value="Unassembled WGS sequence"/>
</dbReference>
<comment type="caution">
    <text evidence="1">The sequence shown here is derived from an EMBL/GenBank/DDBJ whole genome shotgun (WGS) entry which is preliminary data.</text>
</comment>